<sequence>MPTGSWVINVAVCMPQGLAVTASCTSGSTAPEQPALGLAYESFVKVAGLQTVVPAVGRLSRWLGDSSREPHAVPAPCQGQPAPDLGSQSSMESRPQLEQQGTKSAPRWFLRVKLPQAVGRRQNAW</sequence>
<keyword evidence="4" id="KW-1185">Reference proteome</keyword>
<name>L9L5M1_TUPCH</name>
<evidence type="ECO:0000313" key="4">
    <source>
        <dbReference type="Proteomes" id="UP000011518"/>
    </source>
</evidence>
<accession>L9L5M1</accession>
<feature type="signal peptide" evidence="2">
    <location>
        <begin position="1"/>
        <end position="19"/>
    </location>
</feature>
<proteinExistence type="predicted"/>
<organism evidence="3 4">
    <name type="scientific">Tupaia chinensis</name>
    <name type="common">Chinese tree shrew</name>
    <name type="synonym">Tupaia belangeri chinensis</name>
    <dbReference type="NCBI Taxonomy" id="246437"/>
    <lineage>
        <taxon>Eukaryota</taxon>
        <taxon>Metazoa</taxon>
        <taxon>Chordata</taxon>
        <taxon>Craniata</taxon>
        <taxon>Vertebrata</taxon>
        <taxon>Euteleostomi</taxon>
        <taxon>Mammalia</taxon>
        <taxon>Eutheria</taxon>
        <taxon>Euarchontoglires</taxon>
        <taxon>Scandentia</taxon>
        <taxon>Tupaiidae</taxon>
        <taxon>Tupaia</taxon>
    </lineage>
</organism>
<feature type="region of interest" description="Disordered" evidence="1">
    <location>
        <begin position="65"/>
        <end position="105"/>
    </location>
</feature>
<keyword evidence="2" id="KW-0732">Signal</keyword>
<reference evidence="4" key="1">
    <citation type="submission" date="2012-07" db="EMBL/GenBank/DDBJ databases">
        <title>Genome of the Chinese tree shrew, a rising model animal genetically related to primates.</title>
        <authorList>
            <person name="Zhang G."/>
            <person name="Fan Y."/>
            <person name="Yao Y."/>
            <person name="Huang Z."/>
        </authorList>
    </citation>
    <scope>NUCLEOTIDE SEQUENCE [LARGE SCALE GENOMIC DNA]</scope>
</reference>
<feature type="compositionally biased region" description="Polar residues" evidence="1">
    <location>
        <begin position="86"/>
        <end position="103"/>
    </location>
</feature>
<feature type="chain" id="PRO_5003999986" evidence="2">
    <location>
        <begin position="20"/>
        <end position="125"/>
    </location>
</feature>
<evidence type="ECO:0000313" key="3">
    <source>
        <dbReference type="EMBL" id="ELW68722.1"/>
    </source>
</evidence>
<gene>
    <name evidence="3" type="ORF">TREES_T100007252</name>
</gene>
<dbReference type="Proteomes" id="UP000011518">
    <property type="component" value="Unassembled WGS sequence"/>
</dbReference>
<dbReference type="InParanoid" id="L9L5M1"/>
<evidence type="ECO:0000256" key="1">
    <source>
        <dbReference type="SAM" id="MobiDB-lite"/>
    </source>
</evidence>
<evidence type="ECO:0000256" key="2">
    <source>
        <dbReference type="SAM" id="SignalP"/>
    </source>
</evidence>
<protein>
    <submittedName>
        <fullName evidence="3">Uncharacterized protein</fullName>
    </submittedName>
</protein>
<dbReference type="AlphaFoldDB" id="L9L5M1"/>
<dbReference type="EMBL" id="KB320561">
    <property type="protein sequence ID" value="ELW68722.1"/>
    <property type="molecule type" value="Genomic_DNA"/>
</dbReference>
<reference evidence="4" key="2">
    <citation type="journal article" date="2013" name="Nat. Commun.">
        <title>Genome of the Chinese tree shrew.</title>
        <authorList>
            <person name="Fan Y."/>
            <person name="Huang Z.Y."/>
            <person name="Cao C.C."/>
            <person name="Chen C.S."/>
            <person name="Chen Y.X."/>
            <person name="Fan D.D."/>
            <person name="He J."/>
            <person name="Hou H.L."/>
            <person name="Hu L."/>
            <person name="Hu X.T."/>
            <person name="Jiang X.T."/>
            <person name="Lai R."/>
            <person name="Lang Y.S."/>
            <person name="Liang B."/>
            <person name="Liao S.G."/>
            <person name="Mu D."/>
            <person name="Ma Y.Y."/>
            <person name="Niu Y.Y."/>
            <person name="Sun X.Q."/>
            <person name="Xia J.Q."/>
            <person name="Xiao J."/>
            <person name="Xiong Z.Q."/>
            <person name="Xu L."/>
            <person name="Yang L."/>
            <person name="Zhang Y."/>
            <person name="Zhao W."/>
            <person name="Zhao X.D."/>
            <person name="Zheng Y.T."/>
            <person name="Zhou J.M."/>
            <person name="Zhu Y.B."/>
            <person name="Zhang G.J."/>
            <person name="Wang J."/>
            <person name="Yao Y.G."/>
        </authorList>
    </citation>
    <scope>NUCLEOTIDE SEQUENCE [LARGE SCALE GENOMIC DNA]</scope>
</reference>